<dbReference type="RefSeq" id="WP_089737645.1">
    <property type="nucleotide sequence ID" value="NZ_FNEG01000005.1"/>
</dbReference>
<dbReference type="GO" id="GO:0016747">
    <property type="term" value="F:acyltransferase activity, transferring groups other than amino-acyl groups"/>
    <property type="evidence" value="ECO:0007669"/>
    <property type="project" value="InterPro"/>
</dbReference>
<feature type="domain" description="N-acetyltransferase" evidence="1">
    <location>
        <begin position="15"/>
        <end position="160"/>
    </location>
</feature>
<reference evidence="2 4" key="1">
    <citation type="submission" date="2016-10" db="EMBL/GenBank/DDBJ databases">
        <authorList>
            <person name="Varghese N."/>
            <person name="Submissions S."/>
        </authorList>
    </citation>
    <scope>NUCLEOTIDE SEQUENCE [LARGE SCALE GENOMIC DNA]</scope>
    <source>
        <strain evidence="2 4">DSM 19299</strain>
    </source>
</reference>
<dbReference type="Pfam" id="PF00583">
    <property type="entry name" value="Acetyltransf_1"/>
    <property type="match status" value="1"/>
</dbReference>
<evidence type="ECO:0000313" key="2">
    <source>
        <dbReference type="EMBL" id="SDJ39470.1"/>
    </source>
</evidence>
<dbReference type="SUPFAM" id="SSF55729">
    <property type="entry name" value="Acyl-CoA N-acyltransferases (Nat)"/>
    <property type="match status" value="1"/>
</dbReference>
<dbReference type="AlphaFoldDB" id="A0A2X2Z644"/>
<dbReference type="Proteomes" id="UP000251670">
    <property type="component" value="Unassembled WGS sequence"/>
</dbReference>
<dbReference type="Gene3D" id="3.40.630.30">
    <property type="match status" value="1"/>
</dbReference>
<dbReference type="CDD" id="cd04301">
    <property type="entry name" value="NAT_SF"/>
    <property type="match status" value="1"/>
</dbReference>
<evidence type="ECO:0000259" key="1">
    <source>
        <dbReference type="PROSITE" id="PS51186"/>
    </source>
</evidence>
<dbReference type="EMBL" id="FNEG01000005">
    <property type="protein sequence ID" value="SDJ39470.1"/>
    <property type="molecule type" value="Genomic_DNA"/>
</dbReference>
<gene>
    <name evidence="3" type="ORF">NCTC13492_02981</name>
    <name evidence="2" type="ORF">SAMN05421542_3419</name>
</gene>
<evidence type="ECO:0000313" key="4">
    <source>
        <dbReference type="Proteomes" id="UP000199426"/>
    </source>
</evidence>
<dbReference type="Proteomes" id="UP000199426">
    <property type="component" value="Unassembled WGS sequence"/>
</dbReference>
<organism evidence="3 5">
    <name type="scientific">Chryseobacterium jejuense</name>
    <dbReference type="NCBI Taxonomy" id="445960"/>
    <lineage>
        <taxon>Bacteria</taxon>
        <taxon>Pseudomonadati</taxon>
        <taxon>Bacteroidota</taxon>
        <taxon>Flavobacteriia</taxon>
        <taxon>Flavobacteriales</taxon>
        <taxon>Weeksellaceae</taxon>
        <taxon>Chryseobacterium group</taxon>
        <taxon>Chryseobacterium</taxon>
    </lineage>
</organism>
<keyword evidence="3" id="KW-0808">Transferase</keyword>
<dbReference type="InterPro" id="IPR000182">
    <property type="entry name" value="GNAT_dom"/>
</dbReference>
<keyword evidence="4" id="KW-1185">Reference proteome</keyword>
<protein>
    <submittedName>
        <fullName evidence="2 3">Acetyltransferase (GNAT) family</fullName>
    </submittedName>
</protein>
<dbReference type="EMBL" id="UAWB01000012">
    <property type="protein sequence ID" value="SQB45920.1"/>
    <property type="molecule type" value="Genomic_DNA"/>
</dbReference>
<dbReference type="InterPro" id="IPR016181">
    <property type="entry name" value="Acyl_CoA_acyltransferase"/>
</dbReference>
<evidence type="ECO:0000313" key="5">
    <source>
        <dbReference type="Proteomes" id="UP000251670"/>
    </source>
</evidence>
<sequence length="160" mass="18805">MNYSIKKIKITENLSIVDELVGELHVSEKDMNDKTADWGQIRDNYLQFMADCEEENDGTFLIAEADGKAIGFLFGYIDEKDESNFEQGDGDDLYVSEGYVKKEYRKQGIYSALNTTFEETYSDYKIRKIYRFTLCNNDTMQRWLASQGYRPVRLVYEKWL</sequence>
<dbReference type="OrthoDB" id="1249831at2"/>
<name>A0A2X2Z644_CHRJE</name>
<accession>A0A2X2Z644</accession>
<proteinExistence type="predicted"/>
<evidence type="ECO:0000313" key="3">
    <source>
        <dbReference type="EMBL" id="SQB45920.1"/>
    </source>
</evidence>
<dbReference type="PROSITE" id="PS51186">
    <property type="entry name" value="GNAT"/>
    <property type="match status" value="1"/>
</dbReference>
<reference evidence="3 5" key="2">
    <citation type="submission" date="2018-06" db="EMBL/GenBank/DDBJ databases">
        <authorList>
            <consortium name="Pathogen Informatics"/>
            <person name="Doyle S."/>
        </authorList>
    </citation>
    <scope>NUCLEOTIDE SEQUENCE [LARGE SCALE GENOMIC DNA]</scope>
    <source>
        <strain evidence="3 5">NCTC13492</strain>
    </source>
</reference>